<keyword evidence="4" id="KW-1185">Reference proteome</keyword>
<feature type="region of interest" description="Disordered" evidence="1">
    <location>
        <begin position="98"/>
        <end position="129"/>
    </location>
</feature>
<dbReference type="GO" id="GO:0016779">
    <property type="term" value="F:nucleotidyltransferase activity"/>
    <property type="evidence" value="ECO:0007669"/>
    <property type="project" value="UniProtKB-ARBA"/>
</dbReference>
<protein>
    <recommendedName>
        <fullName evidence="2">MobA-like NTP transferase domain-containing protein</fullName>
    </recommendedName>
</protein>
<dbReference type="SUPFAM" id="SSF53448">
    <property type="entry name" value="Nucleotide-diphospho-sugar transferases"/>
    <property type="match status" value="1"/>
</dbReference>
<dbReference type="STRING" id="656024.FsymDg_0639"/>
<sequence>MTVTTSTVGGLVLAAGAGRRFGVPKALVTLSGEPLVQRCVRMLTDGGCAPVLVALGARATDVIRSTGLPEEQVVLASDWAVGMSASLRRGLTAFAADEGSPAAPADGGRNSRGRKNSRGRNSESWNSGQRLAGHAGVEAVVIALADQPLIGAEAVCRLLAAHAAGAVAAVASYGGQPRNPVLLHRTVWAEVSALAHGDVGARAWLRTNPDRVVMVPCDDTGSPYDIDTPDDLAALVTSSPSTSGPTETRPTTSGSAASAGRPLAPPGSGGRPPRVDPPA</sequence>
<dbReference type="PANTHER" id="PTHR43777">
    <property type="entry name" value="MOLYBDENUM COFACTOR CYTIDYLYLTRANSFERASE"/>
    <property type="match status" value="1"/>
</dbReference>
<evidence type="ECO:0000313" key="4">
    <source>
        <dbReference type="Proteomes" id="UP000001549"/>
    </source>
</evidence>
<gene>
    <name evidence="3" type="ordered locus">FsymDg_0639</name>
</gene>
<reference evidence="3 4" key="1">
    <citation type="submission" date="2011-05" db="EMBL/GenBank/DDBJ databases">
        <title>Complete sequence of chromosome of Frankia symbiont of Datisca glomerata.</title>
        <authorList>
            <consortium name="US DOE Joint Genome Institute"/>
            <person name="Lucas S."/>
            <person name="Han J."/>
            <person name="Lapidus A."/>
            <person name="Cheng J.-F."/>
            <person name="Goodwin L."/>
            <person name="Pitluck S."/>
            <person name="Peters L."/>
            <person name="Mikhailova N."/>
            <person name="Chertkov O."/>
            <person name="Teshima H."/>
            <person name="Han C."/>
            <person name="Tapia R."/>
            <person name="Land M."/>
            <person name="Hauser L."/>
            <person name="Kyrpides N."/>
            <person name="Ivanova N."/>
            <person name="Pagani I."/>
            <person name="Berry A."/>
            <person name="Pawlowski K."/>
            <person name="Persson T."/>
            <person name="Vanden Heuvel B."/>
            <person name="Benson D."/>
            <person name="Woyke T."/>
        </authorList>
    </citation>
    <scope>NUCLEOTIDE SEQUENCE [LARGE SCALE GENOMIC DNA]</scope>
    <source>
        <strain evidence="4">4085684</strain>
    </source>
</reference>
<organism evidence="3 4">
    <name type="scientific">Candidatus Protofrankia datiscae</name>
    <dbReference type="NCBI Taxonomy" id="2716812"/>
    <lineage>
        <taxon>Bacteria</taxon>
        <taxon>Bacillati</taxon>
        <taxon>Actinomycetota</taxon>
        <taxon>Actinomycetes</taxon>
        <taxon>Frankiales</taxon>
        <taxon>Frankiaceae</taxon>
        <taxon>Protofrankia</taxon>
    </lineage>
</organism>
<dbReference type="CDD" id="cd04182">
    <property type="entry name" value="GT_2_like_f"/>
    <property type="match status" value="1"/>
</dbReference>
<dbReference type="Proteomes" id="UP000001549">
    <property type="component" value="Chromosome"/>
</dbReference>
<dbReference type="HOGENOM" id="CLU_061980_2_1_11"/>
<feature type="region of interest" description="Disordered" evidence="1">
    <location>
        <begin position="234"/>
        <end position="279"/>
    </location>
</feature>
<dbReference type="InterPro" id="IPR025877">
    <property type="entry name" value="MobA-like_NTP_Trfase"/>
</dbReference>
<dbReference type="AlphaFoldDB" id="F8AUW5"/>
<dbReference type="Gene3D" id="3.90.550.10">
    <property type="entry name" value="Spore Coat Polysaccharide Biosynthesis Protein SpsA, Chain A"/>
    <property type="match status" value="1"/>
</dbReference>
<dbReference type="EMBL" id="CP002801">
    <property type="protein sequence ID" value="AEH08165.1"/>
    <property type="molecule type" value="Genomic_DNA"/>
</dbReference>
<evidence type="ECO:0000313" key="3">
    <source>
        <dbReference type="EMBL" id="AEH08165.1"/>
    </source>
</evidence>
<dbReference type="eggNOG" id="COG2068">
    <property type="taxonomic scope" value="Bacteria"/>
</dbReference>
<dbReference type="Pfam" id="PF12804">
    <property type="entry name" value="NTP_transf_3"/>
    <property type="match status" value="1"/>
</dbReference>
<dbReference type="RefSeq" id="WP_013872148.1">
    <property type="nucleotide sequence ID" value="NC_015656.1"/>
</dbReference>
<feature type="compositionally biased region" description="Low complexity" evidence="1">
    <location>
        <begin position="237"/>
        <end position="255"/>
    </location>
</feature>
<proteinExistence type="predicted"/>
<dbReference type="InterPro" id="IPR029044">
    <property type="entry name" value="Nucleotide-diphossugar_trans"/>
</dbReference>
<dbReference type="KEGG" id="fsy:FsymDg_0639"/>
<feature type="domain" description="MobA-like NTP transferase" evidence="2">
    <location>
        <begin position="10"/>
        <end position="208"/>
    </location>
</feature>
<evidence type="ECO:0000259" key="2">
    <source>
        <dbReference type="Pfam" id="PF12804"/>
    </source>
</evidence>
<evidence type="ECO:0000256" key="1">
    <source>
        <dbReference type="SAM" id="MobiDB-lite"/>
    </source>
</evidence>
<name>F8AUW5_9ACTN</name>
<accession>F8AUW5</accession>
<dbReference type="PANTHER" id="PTHR43777:SF1">
    <property type="entry name" value="MOLYBDENUM COFACTOR CYTIDYLYLTRANSFERASE"/>
    <property type="match status" value="1"/>
</dbReference>